<dbReference type="RefSeq" id="WP_133559243.1">
    <property type="nucleotide sequence ID" value="NZ_SNWM01000008.1"/>
</dbReference>
<sequence>MLKLPATTYLRTFAISLVLLTAGTLKTKGQTDDIKYELESQAGYTSNSTVPFWLRSNQYGSIPISGASGSFIGRAFKDYDRSRRNRGEFNWAFGLEGRANVGKNSNFNIIEAYLKGKLGIFQLKAGRSRDVTGYNGDTTLSSGNFAVSGNALGIPKVEVSIPDYYRIPFLSGLFSFKGNFVHGWLGQKNIYVVTNYDNPAIKTSKDAFPQGYYHQKSLYVRFGKEDWKLNLFGGFNHQVYWDDQKAAYGSFLTLSKLETFFYVATGKTYGTGAVPRSKIGNQLGSIDIGAEYSFENVRVILYRQSFYDVGALSKLGNIADGLNGVSFENRNFEDQTATFRFKKATLELFYTKNQAGYPWSVKTLSGDEDYYNNYYFKQGWSYKNVGMGNPLITRKADSREGQASNAQDYFINNRVLAFHGGLSGSIGKWDVITKATYSKNFGTFGTSIYGKSGNGHYTPNTTNVFIPVNQISLYAEAQTAVSRGYVIGAAAAVDRGKLLDNSVGIQFKIIRKFQ</sequence>
<dbReference type="EMBL" id="SNWM01000008">
    <property type="protein sequence ID" value="TDO19029.1"/>
    <property type="molecule type" value="Genomic_DNA"/>
</dbReference>
<proteinExistence type="predicted"/>
<dbReference type="Proteomes" id="UP000295499">
    <property type="component" value="Unassembled WGS sequence"/>
</dbReference>
<keyword evidence="2" id="KW-1185">Reference proteome</keyword>
<dbReference type="AlphaFoldDB" id="A0A4V6PSA9"/>
<dbReference type="OrthoDB" id="596512at2"/>
<evidence type="ECO:0000313" key="1">
    <source>
        <dbReference type="EMBL" id="TDO19029.1"/>
    </source>
</evidence>
<gene>
    <name evidence="1" type="ORF">CLV32_4651</name>
</gene>
<dbReference type="Gene3D" id="2.40.160.130">
    <property type="entry name" value="Capsule assembly protein Wzi"/>
    <property type="match status" value="1"/>
</dbReference>
<evidence type="ECO:0000313" key="2">
    <source>
        <dbReference type="Proteomes" id="UP000295499"/>
    </source>
</evidence>
<accession>A0A4V6PSA9</accession>
<name>A0A4V6PSA9_9SPHI</name>
<organism evidence="1 2">
    <name type="scientific">Pedobacter duraquae</name>
    <dbReference type="NCBI Taxonomy" id="425511"/>
    <lineage>
        <taxon>Bacteria</taxon>
        <taxon>Pseudomonadati</taxon>
        <taxon>Bacteroidota</taxon>
        <taxon>Sphingobacteriia</taxon>
        <taxon>Sphingobacteriales</taxon>
        <taxon>Sphingobacteriaceae</taxon>
        <taxon>Pedobacter</taxon>
    </lineage>
</organism>
<protein>
    <submittedName>
        <fullName evidence="1">Capsule assembly protein Wzi</fullName>
    </submittedName>
</protein>
<dbReference type="InterPro" id="IPR038636">
    <property type="entry name" value="Wzi_sf"/>
</dbReference>
<reference evidence="1 2" key="1">
    <citation type="submission" date="2019-03" db="EMBL/GenBank/DDBJ databases">
        <title>Genomic Encyclopedia of Archaeal and Bacterial Type Strains, Phase II (KMG-II): from individual species to whole genera.</title>
        <authorList>
            <person name="Goeker M."/>
        </authorList>
    </citation>
    <scope>NUCLEOTIDE SEQUENCE [LARGE SCALE GENOMIC DNA]</scope>
    <source>
        <strain evidence="1 2">DSM 19034</strain>
    </source>
</reference>
<comment type="caution">
    <text evidence="1">The sequence shown here is derived from an EMBL/GenBank/DDBJ whole genome shotgun (WGS) entry which is preliminary data.</text>
</comment>